<dbReference type="InterPro" id="IPR025324">
    <property type="entry name" value="DUF4230"/>
</dbReference>
<feature type="transmembrane region" description="Helical" evidence="1">
    <location>
        <begin position="20"/>
        <end position="43"/>
    </location>
</feature>
<dbReference type="InParanoid" id="A0A0N0RFQ8"/>
<proteinExistence type="predicted"/>
<dbReference type="Proteomes" id="UP000037784">
    <property type="component" value="Unassembled WGS sequence"/>
</dbReference>
<protein>
    <recommendedName>
        <fullName evidence="4">DUF4230 domain-containing protein</fullName>
    </recommendedName>
</protein>
<sequence length="243" mass="26437">MEHTPASTPEPNRSGCWRIAGTIALVLLGAALFTAALTFYGFYRQGEAFVQKVETLFAQPTPTPQIDVRAVIVKQVRNASELTTAIYSMETIVAQSQARELLGVQVGETKMIYVAYGEVRAGVDLSEIDVNDVRVISDTVIIRLPPPKLLDAKIDVERSYVYDFDKSLFGPVDPAMQSRAEQLALAKIRRAACENAILEEANNRAAIAVRALLEAASFRNVEVVTTPPAPSTCPKDEEGVSSP</sequence>
<name>A0A0N0RFQ8_9CHLR</name>
<reference evidence="2 3" key="1">
    <citation type="journal article" date="2015" name="Genome Announc.">
        <title>Draft Genome Sequence of a Heterotrophic Facultative Anaerobic Thermophilic Bacterium, Ardenticatena maritima Strain 110ST.</title>
        <authorList>
            <person name="Kawaichi S."/>
            <person name="Yoshida T."/>
            <person name="Sako Y."/>
            <person name="Nakamura R."/>
        </authorList>
    </citation>
    <scope>NUCLEOTIDE SEQUENCE [LARGE SCALE GENOMIC DNA]</scope>
    <source>
        <strain evidence="2 3">110S</strain>
    </source>
</reference>
<evidence type="ECO:0008006" key="4">
    <source>
        <dbReference type="Google" id="ProtNLM"/>
    </source>
</evidence>
<organism evidence="2 3">
    <name type="scientific">Ardenticatena maritima</name>
    <dbReference type="NCBI Taxonomy" id="872965"/>
    <lineage>
        <taxon>Bacteria</taxon>
        <taxon>Bacillati</taxon>
        <taxon>Chloroflexota</taxon>
        <taxon>Ardenticatenia</taxon>
        <taxon>Ardenticatenales</taxon>
        <taxon>Ardenticatenaceae</taxon>
        <taxon>Ardenticatena</taxon>
    </lineage>
</organism>
<keyword evidence="1" id="KW-1133">Transmembrane helix</keyword>
<dbReference type="RefSeq" id="WP_054493591.1">
    <property type="nucleotide sequence ID" value="NZ_BBZA01000194.1"/>
</dbReference>
<accession>A0A0N0RFQ8</accession>
<evidence type="ECO:0000313" key="3">
    <source>
        <dbReference type="Proteomes" id="UP000037784"/>
    </source>
</evidence>
<keyword evidence="3" id="KW-1185">Reference proteome</keyword>
<dbReference type="AlphaFoldDB" id="A0A0N0RFQ8"/>
<dbReference type="Pfam" id="PF14014">
    <property type="entry name" value="DUF4230"/>
    <property type="match status" value="1"/>
</dbReference>
<evidence type="ECO:0000313" key="2">
    <source>
        <dbReference type="EMBL" id="GAP63800.1"/>
    </source>
</evidence>
<keyword evidence="1" id="KW-0812">Transmembrane</keyword>
<reference evidence="3" key="2">
    <citation type="submission" date="2015-08" db="EMBL/GenBank/DDBJ databases">
        <title>Draft Genome Sequence of a Heterotrophic Facultative Anaerobic Bacterium Ardenticatena maritima Strain 110S.</title>
        <authorList>
            <person name="Kawaichi S."/>
            <person name="Yoshida T."/>
            <person name="Sako Y."/>
            <person name="Nakamura R."/>
        </authorList>
    </citation>
    <scope>NUCLEOTIDE SEQUENCE [LARGE SCALE GENOMIC DNA]</scope>
    <source>
        <strain evidence="3">110S</strain>
    </source>
</reference>
<gene>
    <name evidence="2" type="ORF">ARMA_2223</name>
</gene>
<dbReference type="OrthoDB" id="163972at2"/>
<dbReference type="EMBL" id="BBZA01000194">
    <property type="protein sequence ID" value="GAP63800.1"/>
    <property type="molecule type" value="Genomic_DNA"/>
</dbReference>
<keyword evidence="1" id="KW-0472">Membrane</keyword>
<evidence type="ECO:0000256" key="1">
    <source>
        <dbReference type="SAM" id="Phobius"/>
    </source>
</evidence>
<comment type="caution">
    <text evidence="2">The sequence shown here is derived from an EMBL/GenBank/DDBJ whole genome shotgun (WGS) entry which is preliminary data.</text>
</comment>
<dbReference type="STRING" id="872965.SE16_00570"/>